<reference evidence="4" key="1">
    <citation type="submission" date="2025-08" db="UniProtKB">
        <authorList>
            <consortium name="RefSeq"/>
        </authorList>
    </citation>
    <scope>IDENTIFICATION</scope>
    <source>
        <tissue evidence="4">Gonads</tissue>
    </source>
</reference>
<dbReference type="Proteomes" id="UP000504635">
    <property type="component" value="Unplaced"/>
</dbReference>
<protein>
    <submittedName>
        <fullName evidence="4">Sodium/hydrogen exchanger 9B1-like</fullName>
    </submittedName>
</protein>
<keyword evidence="2" id="KW-0472">Membrane</keyword>
<dbReference type="GO" id="GO:0098662">
    <property type="term" value="P:inorganic cation transmembrane transport"/>
    <property type="evidence" value="ECO:0007669"/>
    <property type="project" value="TreeGrafter"/>
</dbReference>
<dbReference type="KEGG" id="soy:115891732"/>
<feature type="transmembrane region" description="Helical" evidence="2">
    <location>
        <begin position="71"/>
        <end position="91"/>
    </location>
</feature>
<proteinExistence type="inferred from homology"/>
<dbReference type="GeneID" id="115891732"/>
<evidence type="ECO:0000313" key="4">
    <source>
        <dbReference type="RefSeq" id="XP_030768137.1"/>
    </source>
</evidence>
<dbReference type="OrthoDB" id="423807at2759"/>
<dbReference type="InParanoid" id="A0A6J2YY14"/>
<dbReference type="InterPro" id="IPR051843">
    <property type="entry name" value="CPA1_transporter"/>
</dbReference>
<name>A0A6J2YY14_SITOR</name>
<organism evidence="3 4">
    <name type="scientific">Sitophilus oryzae</name>
    <name type="common">Rice weevil</name>
    <name type="synonym">Curculio oryzae</name>
    <dbReference type="NCBI Taxonomy" id="7048"/>
    <lineage>
        <taxon>Eukaryota</taxon>
        <taxon>Metazoa</taxon>
        <taxon>Ecdysozoa</taxon>
        <taxon>Arthropoda</taxon>
        <taxon>Hexapoda</taxon>
        <taxon>Insecta</taxon>
        <taxon>Pterygota</taxon>
        <taxon>Neoptera</taxon>
        <taxon>Endopterygota</taxon>
        <taxon>Coleoptera</taxon>
        <taxon>Polyphaga</taxon>
        <taxon>Cucujiformia</taxon>
        <taxon>Curculionidae</taxon>
        <taxon>Dryophthorinae</taxon>
        <taxon>Sitophilus</taxon>
    </lineage>
</organism>
<dbReference type="RefSeq" id="XP_030768137.1">
    <property type="nucleotide sequence ID" value="XM_030912277.1"/>
</dbReference>
<keyword evidence="2" id="KW-0812">Transmembrane</keyword>
<evidence type="ECO:0000256" key="2">
    <source>
        <dbReference type="SAM" id="Phobius"/>
    </source>
</evidence>
<keyword evidence="2" id="KW-1133">Transmembrane helix</keyword>
<evidence type="ECO:0000313" key="3">
    <source>
        <dbReference type="Proteomes" id="UP000504635"/>
    </source>
</evidence>
<keyword evidence="3" id="KW-1185">Reference proteome</keyword>
<sequence length="130" mass="14171">MLIGSGILLAALFIRVIVTIILDYGSAMNYKEKLFCAVAMSTKATVQAALAPVLIGLVLDTKSDEYVYAEKVMMICILSIVLTAPPMAIFVEVFGPKLLKNDTNEVVKRDDLGNSVEIRDVYRPGQTDVS</sequence>
<comment type="similarity">
    <text evidence="1">Belongs to the monovalent cation:proton antiporter 1 (CPA1) transporter (TC 2.A.36) family.</text>
</comment>
<dbReference type="PANTHER" id="PTHR31102">
    <property type="match status" value="1"/>
</dbReference>
<accession>A0A6J2YY14</accession>
<evidence type="ECO:0000256" key="1">
    <source>
        <dbReference type="ARBA" id="ARBA00007367"/>
    </source>
</evidence>
<feature type="transmembrane region" description="Helical" evidence="2">
    <location>
        <begin position="34"/>
        <end position="59"/>
    </location>
</feature>
<dbReference type="AlphaFoldDB" id="A0A6J2YY14"/>
<gene>
    <name evidence="4" type="primary">LOC115891732</name>
</gene>
<dbReference type="PANTHER" id="PTHR31102:SF1">
    <property type="entry name" value="CATION_H+ EXCHANGER DOMAIN-CONTAINING PROTEIN"/>
    <property type="match status" value="1"/>
</dbReference>
<feature type="transmembrane region" description="Helical" evidence="2">
    <location>
        <begin position="6"/>
        <end position="22"/>
    </location>
</feature>